<evidence type="ECO:0000256" key="2">
    <source>
        <dbReference type="ARBA" id="ARBA00022475"/>
    </source>
</evidence>
<dbReference type="AlphaFoldDB" id="A0A0G0K729"/>
<dbReference type="PANTHER" id="PTHR33908">
    <property type="entry name" value="MANNOSYLTRANSFERASE YKCB-RELATED"/>
    <property type="match status" value="1"/>
</dbReference>
<comment type="subcellular location">
    <subcellularLocation>
        <location evidence="1">Cell membrane</location>
        <topology evidence="1">Multi-pass membrane protein</topology>
    </subcellularLocation>
</comment>
<evidence type="ECO:0000256" key="8">
    <source>
        <dbReference type="SAM" id="Phobius"/>
    </source>
</evidence>
<protein>
    <recommendedName>
        <fullName evidence="9">Glycosyltransferase RgtA/B/C/D-like domain-containing protein</fullName>
    </recommendedName>
</protein>
<dbReference type="GO" id="GO:0005886">
    <property type="term" value="C:plasma membrane"/>
    <property type="evidence" value="ECO:0007669"/>
    <property type="project" value="UniProtKB-SubCell"/>
</dbReference>
<keyword evidence="3" id="KW-0328">Glycosyltransferase</keyword>
<dbReference type="PROSITE" id="PS51257">
    <property type="entry name" value="PROKAR_LIPOPROTEIN"/>
    <property type="match status" value="1"/>
</dbReference>
<organism evidence="10 11">
    <name type="scientific">Candidatus Falkowbacteria bacterium GW2011_GWE1_38_31</name>
    <dbReference type="NCBI Taxonomy" id="1618638"/>
    <lineage>
        <taxon>Bacteria</taxon>
        <taxon>Candidatus Falkowiibacteriota</taxon>
    </lineage>
</organism>
<evidence type="ECO:0000256" key="1">
    <source>
        <dbReference type="ARBA" id="ARBA00004651"/>
    </source>
</evidence>
<feature type="transmembrane region" description="Helical" evidence="8">
    <location>
        <begin position="333"/>
        <end position="350"/>
    </location>
</feature>
<feature type="transmembrane region" description="Helical" evidence="8">
    <location>
        <begin position="356"/>
        <end position="373"/>
    </location>
</feature>
<feature type="transmembrane region" description="Helical" evidence="8">
    <location>
        <begin position="393"/>
        <end position="412"/>
    </location>
</feature>
<feature type="transmembrane region" description="Helical" evidence="8">
    <location>
        <begin position="110"/>
        <end position="128"/>
    </location>
</feature>
<evidence type="ECO:0000313" key="11">
    <source>
        <dbReference type="Proteomes" id="UP000034022"/>
    </source>
</evidence>
<name>A0A0G0K729_9BACT</name>
<reference evidence="10 11" key="1">
    <citation type="journal article" date="2015" name="Nature">
        <title>rRNA introns, odd ribosomes, and small enigmatic genomes across a large radiation of phyla.</title>
        <authorList>
            <person name="Brown C.T."/>
            <person name="Hug L.A."/>
            <person name="Thomas B.C."/>
            <person name="Sharon I."/>
            <person name="Castelle C.J."/>
            <person name="Singh A."/>
            <person name="Wilkins M.J."/>
            <person name="Williams K.H."/>
            <person name="Banfield J.F."/>
        </authorList>
    </citation>
    <scope>NUCLEOTIDE SEQUENCE [LARGE SCALE GENOMIC DNA]</scope>
</reference>
<dbReference type="GO" id="GO:0009103">
    <property type="term" value="P:lipopolysaccharide biosynthetic process"/>
    <property type="evidence" value="ECO:0007669"/>
    <property type="project" value="UniProtKB-ARBA"/>
</dbReference>
<feature type="transmembrane region" description="Helical" evidence="8">
    <location>
        <begin position="134"/>
        <end position="151"/>
    </location>
</feature>
<evidence type="ECO:0000256" key="5">
    <source>
        <dbReference type="ARBA" id="ARBA00022692"/>
    </source>
</evidence>
<dbReference type="PANTHER" id="PTHR33908:SF11">
    <property type="entry name" value="MEMBRANE PROTEIN"/>
    <property type="match status" value="1"/>
</dbReference>
<keyword evidence="2" id="KW-1003">Cell membrane</keyword>
<proteinExistence type="predicted"/>
<gene>
    <name evidence="10" type="ORF">US91_C0001G0192</name>
</gene>
<feature type="transmembrane region" description="Helical" evidence="8">
    <location>
        <begin position="163"/>
        <end position="178"/>
    </location>
</feature>
<feature type="transmembrane region" description="Helical" evidence="8">
    <location>
        <begin position="209"/>
        <end position="233"/>
    </location>
</feature>
<keyword evidence="5 8" id="KW-0812">Transmembrane</keyword>
<feature type="transmembrane region" description="Helical" evidence="8">
    <location>
        <begin position="6"/>
        <end position="24"/>
    </location>
</feature>
<feature type="transmembrane region" description="Helical" evidence="8">
    <location>
        <begin position="299"/>
        <end position="321"/>
    </location>
</feature>
<sequence length="534" mass="62370">MKKKEILLILFLIFVSCLMAIILLSKFGKIGTDTALYAIIGKNFIEGKGFTLFGEPHTVFSPLLPIFIGIFYFFVGNLDLAAHFATIFFAILALPLIYFLVKKLSSTRTAVLALLFYTFNGFIIWSYATIPTPQIPSALFSILIFLALYKISNIKTDIYKKDIYWFFVLGLSIGFAYLTRPEYFFMIFPVLFFIFYIYKKVFNWKKISIMLMTVFLGFVLLALPYILFLHSILDIWTINGRSSEVSLVVGGEKYEKSETFNATSSNTAIITPPKTERNMTESFIHNFYSILKTFFDNLWINQFSFLQIFGLVGISFFAFGVREFILLKRYRELWMTLIMFVPLIFISIIVEGGKTNYLIQFLYLFIIFIAIGYDSFYEQVISKIYISSIKKQFLFFLLILLLCSYTLFYPVVQNYFFQQPDYKPTELKELGIWAKENIEEVEKETIMARKPDVSFYAGAVWELIPAVKDIEELKNLMRLKNIKYIVMDDRSLGGDWQDVKFLLDPINNPKGFNKLKELEYFEHRAVIYKLENEK</sequence>
<keyword evidence="7 8" id="KW-0472">Membrane</keyword>
<evidence type="ECO:0000256" key="4">
    <source>
        <dbReference type="ARBA" id="ARBA00022679"/>
    </source>
</evidence>
<keyword evidence="4" id="KW-0808">Transferase</keyword>
<accession>A0A0G0K729</accession>
<keyword evidence="6 8" id="KW-1133">Transmembrane helix</keyword>
<comment type="caution">
    <text evidence="10">The sequence shown here is derived from an EMBL/GenBank/DDBJ whole genome shotgun (WGS) entry which is preliminary data.</text>
</comment>
<dbReference type="EMBL" id="LBUU01000001">
    <property type="protein sequence ID" value="KKQ71265.1"/>
    <property type="molecule type" value="Genomic_DNA"/>
</dbReference>
<evidence type="ECO:0000313" key="10">
    <source>
        <dbReference type="EMBL" id="KKQ71265.1"/>
    </source>
</evidence>
<dbReference type="InterPro" id="IPR038731">
    <property type="entry name" value="RgtA/B/C-like"/>
</dbReference>
<dbReference type="InterPro" id="IPR050297">
    <property type="entry name" value="LipidA_mod_glycosyltrf_83"/>
</dbReference>
<evidence type="ECO:0000259" key="9">
    <source>
        <dbReference type="Pfam" id="PF13231"/>
    </source>
</evidence>
<dbReference type="GO" id="GO:0016763">
    <property type="term" value="F:pentosyltransferase activity"/>
    <property type="evidence" value="ECO:0007669"/>
    <property type="project" value="TreeGrafter"/>
</dbReference>
<dbReference type="Proteomes" id="UP000034022">
    <property type="component" value="Unassembled WGS sequence"/>
</dbReference>
<dbReference type="Pfam" id="PF13231">
    <property type="entry name" value="PMT_2"/>
    <property type="match status" value="1"/>
</dbReference>
<evidence type="ECO:0000256" key="7">
    <source>
        <dbReference type="ARBA" id="ARBA00023136"/>
    </source>
</evidence>
<feature type="domain" description="Glycosyltransferase RgtA/B/C/D-like" evidence="9">
    <location>
        <begin position="62"/>
        <end position="221"/>
    </location>
</feature>
<feature type="transmembrane region" description="Helical" evidence="8">
    <location>
        <begin position="184"/>
        <end position="202"/>
    </location>
</feature>
<evidence type="ECO:0000256" key="6">
    <source>
        <dbReference type="ARBA" id="ARBA00022989"/>
    </source>
</evidence>
<evidence type="ECO:0000256" key="3">
    <source>
        <dbReference type="ARBA" id="ARBA00022676"/>
    </source>
</evidence>
<feature type="transmembrane region" description="Helical" evidence="8">
    <location>
        <begin position="81"/>
        <end position="101"/>
    </location>
</feature>